<dbReference type="SUPFAM" id="SSF46565">
    <property type="entry name" value="Chaperone J-domain"/>
    <property type="match status" value="1"/>
</dbReference>
<dbReference type="PROSITE" id="PS00636">
    <property type="entry name" value="DNAJ_1"/>
    <property type="match status" value="1"/>
</dbReference>
<dbReference type="AlphaFoldDB" id="A0A8K0X1A9"/>
<dbReference type="InterPro" id="IPR036869">
    <property type="entry name" value="J_dom_sf"/>
</dbReference>
<feature type="compositionally biased region" description="Low complexity" evidence="1">
    <location>
        <begin position="427"/>
        <end position="448"/>
    </location>
</feature>
<feature type="compositionally biased region" description="Basic and acidic residues" evidence="1">
    <location>
        <begin position="66"/>
        <end position="75"/>
    </location>
</feature>
<dbReference type="PANTHER" id="PTHR44029">
    <property type="entry name" value="DNAJ HOMOLOG SUBFAMILY C MEMBER 21"/>
    <property type="match status" value="1"/>
</dbReference>
<feature type="compositionally biased region" description="Polar residues" evidence="1">
    <location>
        <begin position="258"/>
        <end position="268"/>
    </location>
</feature>
<evidence type="ECO:0000313" key="3">
    <source>
        <dbReference type="EMBL" id="KAH7353423.1"/>
    </source>
</evidence>
<feature type="compositionally biased region" description="Polar residues" evidence="1">
    <location>
        <begin position="157"/>
        <end position="167"/>
    </location>
</feature>
<dbReference type="OrthoDB" id="10250354at2759"/>
<dbReference type="PRINTS" id="PR00625">
    <property type="entry name" value="JDOMAIN"/>
</dbReference>
<dbReference type="CDD" id="cd06257">
    <property type="entry name" value="DnaJ"/>
    <property type="match status" value="1"/>
</dbReference>
<feature type="compositionally biased region" description="Basic and acidic residues" evidence="1">
    <location>
        <begin position="655"/>
        <end position="667"/>
    </location>
</feature>
<protein>
    <submittedName>
        <fullName evidence="3">DnaJ domain-containing protein</fullName>
    </submittedName>
</protein>
<feature type="compositionally biased region" description="Polar residues" evidence="1">
    <location>
        <begin position="618"/>
        <end position="628"/>
    </location>
</feature>
<feature type="compositionally biased region" description="Basic and acidic residues" evidence="1">
    <location>
        <begin position="285"/>
        <end position="300"/>
    </location>
</feature>
<dbReference type="PANTHER" id="PTHR44029:SF1">
    <property type="entry name" value="DNAJ HOMOLOG SUBFAMILY C MEMBER 21"/>
    <property type="match status" value="1"/>
</dbReference>
<dbReference type="SMART" id="SM00271">
    <property type="entry name" value="DnaJ"/>
    <property type="match status" value="1"/>
</dbReference>
<feature type="compositionally biased region" description="Low complexity" evidence="1">
    <location>
        <begin position="352"/>
        <end position="403"/>
    </location>
</feature>
<dbReference type="PROSITE" id="PS50076">
    <property type="entry name" value="DNAJ_2"/>
    <property type="match status" value="1"/>
</dbReference>
<feature type="region of interest" description="Disordered" evidence="1">
    <location>
        <begin position="515"/>
        <end position="744"/>
    </location>
</feature>
<sequence>MAKPDINRDYYADLGISSSADVADIKKQFRKLALQYHPDRNPGREAEVNSKFQIIQSAHEILSDPDAKAKYDANRRSRYPTASGVRGNPWQDVAKDFPAPPRRAGADRSSRAPPPPPPSGAHKYRNFTSGAAPTAKQPPREDPEARRNAWQAFENMRPSSQGKSAASQARKPVPPPRPTESANTRPVPRTPGQKQKAEAAFGARKTGYAPHSPVPGDEPSVSSSGYATNRHTYDGSSANAREPIPDPLAQFREKTSDSRQSTPYSSGSGEKMNPFDGVPISRAKSTRERESPRNEQRRSGDNLSPGGNRHRSSSAPRTASAKANEANDGSEIPQRHPFTSRASARYTPAGVTPNTSGPGTPTGLNGTGQANPTGGTAAPAGGPSMYANPSSSRRPSFSFKSSFDPANGGRAATYGYPYGNGTAPNATSGLPRSVSSSSTPLSGGRSSPNRSLSSYERRQQEMLKSLIVNAYSPSVLKNKRDLSRSDSAPSVQHANKNTNASFNFAVDDDAFSPTSAGPNRFARSSADDINTRFTNNQSPEAWQFTAGSPRDESQDPVKKHRTQSGNGTGRASPQQAPPRPPKEHATGSQAPPAPSKTKWDAQGWQGIGAENFAPQPGAVSSGSPTRPPTRTHSRKPKVKATAGSAGLVNEESSSDENREFTAPRPHVEVPTSESPIAMDIDSPPPAKSTGAAQQPPTARNINVEPSRPEWRQGNVQTVPESSAPKPAHKPAFNPNAAGSEDSEEFAASFADLRNVAPFAQKPTGLNSFGDLKSNLPFESRAAPHVALPQQKKKPEVLDFPSVPRAPHPPPALAVPNLKPSTAAWQKYLQEFQEYMVRWDEFNAQVTNHFDARKHQIQDARKAKGYSFLTTQGTDGIQEYLEYVEQDREIRRQWSAACDDHEQRLKSFLAHRVQMMM</sequence>
<organism evidence="3 4">
    <name type="scientific">Plectosphaerella cucumerina</name>
    <dbReference type="NCBI Taxonomy" id="40658"/>
    <lineage>
        <taxon>Eukaryota</taxon>
        <taxon>Fungi</taxon>
        <taxon>Dikarya</taxon>
        <taxon>Ascomycota</taxon>
        <taxon>Pezizomycotina</taxon>
        <taxon>Sordariomycetes</taxon>
        <taxon>Hypocreomycetidae</taxon>
        <taxon>Glomerellales</taxon>
        <taxon>Plectosphaerellaceae</taxon>
        <taxon>Plectosphaerella</taxon>
    </lineage>
</organism>
<feature type="compositionally biased region" description="Basic residues" evidence="1">
    <location>
        <begin position="629"/>
        <end position="638"/>
    </location>
</feature>
<dbReference type="Gene3D" id="1.10.287.110">
    <property type="entry name" value="DnaJ domain"/>
    <property type="match status" value="1"/>
</dbReference>
<dbReference type="Pfam" id="PF00226">
    <property type="entry name" value="DnaJ"/>
    <property type="match status" value="1"/>
</dbReference>
<feature type="compositionally biased region" description="Polar residues" evidence="1">
    <location>
        <begin position="531"/>
        <end position="540"/>
    </location>
</feature>
<reference evidence="3" key="1">
    <citation type="journal article" date="2021" name="Nat. Commun.">
        <title>Genetic determinants of endophytism in the Arabidopsis root mycobiome.</title>
        <authorList>
            <person name="Mesny F."/>
            <person name="Miyauchi S."/>
            <person name="Thiergart T."/>
            <person name="Pickel B."/>
            <person name="Atanasova L."/>
            <person name="Karlsson M."/>
            <person name="Huettel B."/>
            <person name="Barry K.W."/>
            <person name="Haridas S."/>
            <person name="Chen C."/>
            <person name="Bauer D."/>
            <person name="Andreopoulos W."/>
            <person name="Pangilinan J."/>
            <person name="LaButti K."/>
            <person name="Riley R."/>
            <person name="Lipzen A."/>
            <person name="Clum A."/>
            <person name="Drula E."/>
            <person name="Henrissat B."/>
            <person name="Kohler A."/>
            <person name="Grigoriev I.V."/>
            <person name="Martin F.M."/>
            <person name="Hacquard S."/>
        </authorList>
    </citation>
    <scope>NUCLEOTIDE SEQUENCE</scope>
    <source>
        <strain evidence="3">MPI-CAGE-AT-0016</strain>
    </source>
</reference>
<feature type="region of interest" description="Disordered" evidence="1">
    <location>
        <begin position="66"/>
        <end position="458"/>
    </location>
</feature>
<feature type="compositionally biased region" description="Polar residues" evidence="1">
    <location>
        <begin position="220"/>
        <end position="239"/>
    </location>
</feature>
<dbReference type="EMBL" id="JAGPXD010000005">
    <property type="protein sequence ID" value="KAH7353423.1"/>
    <property type="molecule type" value="Genomic_DNA"/>
</dbReference>
<dbReference type="InterPro" id="IPR018253">
    <property type="entry name" value="DnaJ_domain_CS"/>
</dbReference>
<accession>A0A8K0X1A9</accession>
<dbReference type="GO" id="GO:0005737">
    <property type="term" value="C:cytoplasm"/>
    <property type="evidence" value="ECO:0007669"/>
    <property type="project" value="TreeGrafter"/>
</dbReference>
<evidence type="ECO:0000259" key="2">
    <source>
        <dbReference type="PROSITE" id="PS50076"/>
    </source>
</evidence>
<feature type="domain" description="J" evidence="2">
    <location>
        <begin position="9"/>
        <end position="75"/>
    </location>
</feature>
<evidence type="ECO:0000256" key="1">
    <source>
        <dbReference type="SAM" id="MobiDB-lite"/>
    </source>
</evidence>
<dbReference type="InterPro" id="IPR051964">
    <property type="entry name" value="Chaperone_stress_response"/>
</dbReference>
<feature type="compositionally biased region" description="Basic and acidic residues" evidence="1">
    <location>
        <begin position="138"/>
        <end position="147"/>
    </location>
</feature>
<comment type="caution">
    <text evidence="3">The sequence shown here is derived from an EMBL/GenBank/DDBJ whole genome shotgun (WGS) entry which is preliminary data.</text>
</comment>
<dbReference type="Proteomes" id="UP000813385">
    <property type="component" value="Unassembled WGS sequence"/>
</dbReference>
<name>A0A8K0X1A9_9PEZI</name>
<evidence type="ECO:0000313" key="4">
    <source>
        <dbReference type="Proteomes" id="UP000813385"/>
    </source>
</evidence>
<keyword evidence="4" id="KW-1185">Reference proteome</keyword>
<feature type="compositionally biased region" description="Polar residues" evidence="1">
    <location>
        <begin position="690"/>
        <end position="700"/>
    </location>
</feature>
<dbReference type="InterPro" id="IPR001623">
    <property type="entry name" value="DnaJ_domain"/>
</dbReference>
<gene>
    <name evidence="3" type="ORF">B0T11DRAFT_356538</name>
</gene>
<proteinExistence type="predicted"/>
<dbReference type="FunFam" id="1.10.287.110:FF:000096">
    <property type="entry name" value="DnaJ domain protein"/>
    <property type="match status" value="1"/>
</dbReference>